<evidence type="ECO:0000256" key="1">
    <source>
        <dbReference type="SAM" id="Phobius"/>
    </source>
</evidence>
<evidence type="ECO:0000313" key="3">
    <source>
        <dbReference type="Proteomes" id="UP000241769"/>
    </source>
</evidence>
<dbReference type="InParanoid" id="A0A2P6MZR4"/>
<keyword evidence="1" id="KW-0812">Transmembrane</keyword>
<dbReference type="EMBL" id="MDYQ01000275">
    <property type="protein sequence ID" value="PRP77195.1"/>
    <property type="molecule type" value="Genomic_DNA"/>
</dbReference>
<sequence length="169" mass="18993">MLPVAACSTYHTHLQGPTPDHEGGGILEELASLALLREFLCVWMFVGIPSVVLFFGFHTYHRYLSLLIDLSVESVNIEVEPERPHGPARGKVLLTWTDDFTTSSLLSTDKDLYAVHYSTIECNREHCFLKQCRLMRVLSKTKEAIFFMCSSCEQNNEISGPGAKLSNPQ</sequence>
<keyword evidence="1" id="KW-1133">Transmembrane helix</keyword>
<gene>
    <name evidence="2" type="ORF">PROFUN_13381</name>
</gene>
<evidence type="ECO:0000313" key="2">
    <source>
        <dbReference type="EMBL" id="PRP77195.1"/>
    </source>
</evidence>
<keyword evidence="1" id="KW-0472">Membrane</keyword>
<protein>
    <submittedName>
        <fullName evidence="2">Uncharacterized protein</fullName>
    </submittedName>
</protein>
<dbReference type="AlphaFoldDB" id="A0A2P6MZR4"/>
<dbReference type="Proteomes" id="UP000241769">
    <property type="component" value="Unassembled WGS sequence"/>
</dbReference>
<keyword evidence="3" id="KW-1185">Reference proteome</keyword>
<accession>A0A2P6MZR4</accession>
<feature type="transmembrane region" description="Helical" evidence="1">
    <location>
        <begin position="35"/>
        <end position="57"/>
    </location>
</feature>
<reference evidence="2 3" key="1">
    <citation type="journal article" date="2018" name="Genome Biol. Evol.">
        <title>Multiple Roots of Fruiting Body Formation in Amoebozoa.</title>
        <authorList>
            <person name="Hillmann F."/>
            <person name="Forbes G."/>
            <person name="Novohradska S."/>
            <person name="Ferling I."/>
            <person name="Riege K."/>
            <person name="Groth M."/>
            <person name="Westermann M."/>
            <person name="Marz M."/>
            <person name="Spaller T."/>
            <person name="Winckler T."/>
            <person name="Schaap P."/>
            <person name="Glockner G."/>
        </authorList>
    </citation>
    <scope>NUCLEOTIDE SEQUENCE [LARGE SCALE GENOMIC DNA]</scope>
    <source>
        <strain evidence="2 3">Jena</strain>
    </source>
</reference>
<name>A0A2P6MZR4_9EUKA</name>
<proteinExistence type="predicted"/>
<comment type="caution">
    <text evidence="2">The sequence shown here is derived from an EMBL/GenBank/DDBJ whole genome shotgun (WGS) entry which is preliminary data.</text>
</comment>
<organism evidence="2 3">
    <name type="scientific">Planoprotostelium fungivorum</name>
    <dbReference type="NCBI Taxonomy" id="1890364"/>
    <lineage>
        <taxon>Eukaryota</taxon>
        <taxon>Amoebozoa</taxon>
        <taxon>Evosea</taxon>
        <taxon>Variosea</taxon>
        <taxon>Cavosteliida</taxon>
        <taxon>Cavosteliaceae</taxon>
        <taxon>Planoprotostelium</taxon>
    </lineage>
</organism>